<dbReference type="GeneID" id="94834824"/>
<evidence type="ECO:0000256" key="2">
    <source>
        <dbReference type="ARBA" id="ARBA00022676"/>
    </source>
</evidence>
<dbReference type="GO" id="GO:0016020">
    <property type="term" value="C:membrane"/>
    <property type="evidence" value="ECO:0007669"/>
    <property type="project" value="UniProtKB-SubCell"/>
</dbReference>
<evidence type="ECO:0000256" key="8">
    <source>
        <dbReference type="ARBA" id="ARBA00037847"/>
    </source>
</evidence>
<keyword evidence="7" id="KW-0472">Membrane</keyword>
<organism evidence="11 12">
    <name type="scientific">Tritrichomonas foetus</name>
    <dbReference type="NCBI Taxonomy" id="1144522"/>
    <lineage>
        <taxon>Eukaryota</taxon>
        <taxon>Metamonada</taxon>
        <taxon>Parabasalia</taxon>
        <taxon>Tritrichomonadida</taxon>
        <taxon>Tritrichomonadidae</taxon>
        <taxon>Tritrichomonas</taxon>
    </lineage>
</organism>
<dbReference type="AlphaFoldDB" id="A0A1J4KL58"/>
<dbReference type="Proteomes" id="UP000179807">
    <property type="component" value="Unassembled WGS sequence"/>
</dbReference>
<dbReference type="EMBL" id="MLAK01000574">
    <property type="protein sequence ID" value="OHT11963.1"/>
    <property type="molecule type" value="Genomic_DNA"/>
</dbReference>
<feature type="chain" id="PRO_5012475734" description="Fringe-like glycosyltransferase domain-containing protein" evidence="9">
    <location>
        <begin position="22"/>
        <end position="337"/>
    </location>
</feature>
<keyword evidence="4" id="KW-0812">Transmembrane</keyword>
<dbReference type="RefSeq" id="XP_068365099.1">
    <property type="nucleotide sequence ID" value="XM_068500120.1"/>
</dbReference>
<name>A0A1J4KL58_9EUKA</name>
<keyword evidence="6" id="KW-1133">Transmembrane helix</keyword>
<dbReference type="Gene3D" id="3.90.550.50">
    <property type="match status" value="1"/>
</dbReference>
<keyword evidence="2" id="KW-0328">Glycosyltransferase</keyword>
<dbReference type="VEuPathDB" id="TrichDB:TRFO_18339"/>
<dbReference type="GO" id="GO:0012505">
    <property type="term" value="C:endomembrane system"/>
    <property type="evidence" value="ECO:0007669"/>
    <property type="project" value="UniProtKB-SubCell"/>
</dbReference>
<keyword evidence="9" id="KW-0732">Signal</keyword>
<dbReference type="GO" id="GO:0016757">
    <property type="term" value="F:glycosyltransferase activity"/>
    <property type="evidence" value="ECO:0007669"/>
    <property type="project" value="UniProtKB-KW"/>
</dbReference>
<dbReference type="OrthoDB" id="414175at2759"/>
<evidence type="ECO:0000313" key="11">
    <source>
        <dbReference type="EMBL" id="OHT11963.1"/>
    </source>
</evidence>
<feature type="signal peptide" evidence="9">
    <location>
        <begin position="1"/>
        <end position="21"/>
    </location>
</feature>
<evidence type="ECO:0000256" key="7">
    <source>
        <dbReference type="ARBA" id="ARBA00023136"/>
    </source>
</evidence>
<evidence type="ECO:0000256" key="5">
    <source>
        <dbReference type="ARBA" id="ARBA00022968"/>
    </source>
</evidence>
<dbReference type="InterPro" id="IPR003378">
    <property type="entry name" value="Fringe-like_glycosylTrfase"/>
</dbReference>
<evidence type="ECO:0000256" key="3">
    <source>
        <dbReference type="ARBA" id="ARBA00022679"/>
    </source>
</evidence>
<dbReference type="Pfam" id="PF02434">
    <property type="entry name" value="Fringe"/>
    <property type="match status" value="1"/>
</dbReference>
<gene>
    <name evidence="11" type="ORF">TRFO_18339</name>
</gene>
<proteinExistence type="predicted"/>
<sequence>MLIFSLSFLSFSLSLDDIAFGIWTGIEMFESRMIPLAKTWLQFIPEIHVYSDEVPKNQAEAIVTQNNHLNIKFHEIPMFSNYLVGTKHEGKWNSVQSRHLFAIVDLYKRFPNKTWYVLGDDDTYLFPDALLRFLSNQDPDVPVIYGFTFFVFEHINRFFPNPEVPHAFAQGGAGILMTRKIMQMISPFLPMCAEIYTGVNFASDMRLSACIQRFLNMSDDVFQFLPSLHGDTPYKSKTKHQFDHPPITFHHVVPPLIDYVWYASCSVWKDADNVEKYVKWNSIALTELFIEVGREGSLMEIQWGFCIYLDGREGKRFSSLGQPEPVFDEKRYEKRIT</sequence>
<evidence type="ECO:0000256" key="6">
    <source>
        <dbReference type="ARBA" id="ARBA00022989"/>
    </source>
</evidence>
<keyword evidence="3" id="KW-0808">Transferase</keyword>
<accession>A0A1J4KL58</accession>
<evidence type="ECO:0000256" key="9">
    <source>
        <dbReference type="SAM" id="SignalP"/>
    </source>
</evidence>
<evidence type="ECO:0000259" key="10">
    <source>
        <dbReference type="Pfam" id="PF02434"/>
    </source>
</evidence>
<dbReference type="PANTHER" id="PTHR10811">
    <property type="entry name" value="FRINGE-RELATED"/>
    <property type="match status" value="1"/>
</dbReference>
<keyword evidence="12" id="KW-1185">Reference proteome</keyword>
<protein>
    <recommendedName>
        <fullName evidence="10">Fringe-like glycosyltransferase domain-containing protein</fullName>
    </recommendedName>
</protein>
<evidence type="ECO:0000256" key="4">
    <source>
        <dbReference type="ARBA" id="ARBA00022692"/>
    </source>
</evidence>
<evidence type="ECO:0000256" key="1">
    <source>
        <dbReference type="ARBA" id="ARBA00004606"/>
    </source>
</evidence>
<keyword evidence="5" id="KW-0735">Signal-anchor</keyword>
<comment type="subcellular location">
    <subcellularLocation>
        <location evidence="8">Endomembrane system</location>
        <topology evidence="8">Single-pass membrane protein</topology>
    </subcellularLocation>
    <subcellularLocation>
        <location evidence="1">Membrane</location>
        <topology evidence="1">Single-pass type II membrane protein</topology>
    </subcellularLocation>
</comment>
<feature type="domain" description="Fringe-like glycosyltransferase" evidence="10">
    <location>
        <begin position="13"/>
        <end position="231"/>
    </location>
</feature>
<evidence type="ECO:0000313" key="12">
    <source>
        <dbReference type="Proteomes" id="UP000179807"/>
    </source>
</evidence>
<comment type="caution">
    <text evidence="11">The sequence shown here is derived from an EMBL/GenBank/DDBJ whole genome shotgun (WGS) entry which is preliminary data.</text>
</comment>
<reference evidence="11" key="1">
    <citation type="submission" date="2016-10" db="EMBL/GenBank/DDBJ databases">
        <authorList>
            <person name="Benchimol M."/>
            <person name="Almeida L.G."/>
            <person name="Vasconcelos A.T."/>
            <person name="Perreira-Neves A."/>
            <person name="Rosa I.A."/>
            <person name="Tasca T."/>
            <person name="Bogo M.R."/>
            <person name="de Souza W."/>
        </authorList>
    </citation>
    <scope>NUCLEOTIDE SEQUENCE [LARGE SCALE GENOMIC DNA]</scope>
    <source>
        <strain evidence="11">K</strain>
    </source>
</reference>